<dbReference type="Gene3D" id="3.30.1370.50">
    <property type="entry name" value="R3H-like domain"/>
    <property type="match status" value="1"/>
</dbReference>
<dbReference type="PANTHER" id="PTHR35800">
    <property type="entry name" value="PROTEIN JAG"/>
    <property type="match status" value="1"/>
</dbReference>
<dbReference type="InterPro" id="IPR038008">
    <property type="entry name" value="Jag_KH"/>
</dbReference>
<dbReference type="InterPro" id="IPR039247">
    <property type="entry name" value="KhpB"/>
</dbReference>
<feature type="domain" description="R3H" evidence="2">
    <location>
        <begin position="92"/>
        <end position="158"/>
    </location>
</feature>
<dbReference type="CDD" id="cd02414">
    <property type="entry name" value="KH-II_Jag"/>
    <property type="match status" value="1"/>
</dbReference>
<keyword evidence="1" id="KW-0694">RNA-binding</keyword>
<dbReference type="AlphaFoldDB" id="A0A1G1WCY0"/>
<dbReference type="SMART" id="SM00393">
    <property type="entry name" value="R3H"/>
    <property type="match status" value="1"/>
</dbReference>
<dbReference type="InterPro" id="IPR036867">
    <property type="entry name" value="R3H_dom_sf"/>
</dbReference>
<dbReference type="Gene3D" id="3.30.300.20">
    <property type="match status" value="1"/>
</dbReference>
<dbReference type="EMBL" id="MHCS01000045">
    <property type="protein sequence ID" value="OGY25548.1"/>
    <property type="molecule type" value="Genomic_DNA"/>
</dbReference>
<evidence type="ECO:0000313" key="4">
    <source>
        <dbReference type="Proteomes" id="UP000176389"/>
    </source>
</evidence>
<reference evidence="3 4" key="1">
    <citation type="journal article" date="2016" name="Nat. Commun.">
        <title>Thousands of microbial genomes shed light on interconnected biogeochemical processes in an aquifer system.</title>
        <authorList>
            <person name="Anantharaman K."/>
            <person name="Brown C.T."/>
            <person name="Hug L.A."/>
            <person name="Sharon I."/>
            <person name="Castelle C.J."/>
            <person name="Probst A.J."/>
            <person name="Thomas B.C."/>
            <person name="Singh A."/>
            <person name="Wilkins M.J."/>
            <person name="Karaoz U."/>
            <person name="Brodie E.L."/>
            <person name="Williams K.H."/>
            <person name="Hubbard S.S."/>
            <person name="Banfield J.F."/>
        </authorList>
    </citation>
    <scope>NUCLEOTIDE SEQUENCE [LARGE SCALE GENOMIC DNA]</scope>
</reference>
<dbReference type="Pfam" id="PF13083">
    <property type="entry name" value="KH_KhpA-B"/>
    <property type="match status" value="1"/>
</dbReference>
<dbReference type="GO" id="GO:0003723">
    <property type="term" value="F:RNA binding"/>
    <property type="evidence" value="ECO:0007669"/>
    <property type="project" value="UniProtKB-UniRule"/>
</dbReference>
<sequence length="158" mass="17505">MAEKNPSSKIKSESKKIAEKILKLINVNAIVNVESQDDLIKINIDGEDLGLLIGYRGENIESFQLLLGIIINKTLELAQWRPVLVDVGGWRQQREEALRILVNKEIENISAGQTSVELPPMPPAQRRSVHLLVGEHEGLTSESAGEGENRHVVIKKTG</sequence>
<dbReference type="PROSITE" id="PS51061">
    <property type="entry name" value="R3H"/>
    <property type="match status" value="1"/>
</dbReference>
<dbReference type="STRING" id="1802596.A2Z11_03935"/>
<evidence type="ECO:0000259" key="2">
    <source>
        <dbReference type="PROSITE" id="PS51061"/>
    </source>
</evidence>
<dbReference type="CDD" id="cd02644">
    <property type="entry name" value="R3H_jag"/>
    <property type="match status" value="1"/>
</dbReference>
<proteinExistence type="predicted"/>
<dbReference type="InterPro" id="IPR015946">
    <property type="entry name" value="KH_dom-like_a/b"/>
</dbReference>
<dbReference type="Pfam" id="PF01424">
    <property type="entry name" value="R3H"/>
    <property type="match status" value="1"/>
</dbReference>
<evidence type="ECO:0000256" key="1">
    <source>
        <dbReference type="PROSITE-ProRule" id="PRU00117"/>
    </source>
</evidence>
<gene>
    <name evidence="3" type="ORF">A2Z11_03935</name>
</gene>
<dbReference type="PANTHER" id="PTHR35800:SF1">
    <property type="entry name" value="RNA-BINDING PROTEIN KHPB"/>
    <property type="match status" value="1"/>
</dbReference>
<dbReference type="SUPFAM" id="SSF82708">
    <property type="entry name" value="R3H domain"/>
    <property type="match status" value="1"/>
</dbReference>
<protein>
    <recommendedName>
        <fullName evidence="2">R3H domain-containing protein</fullName>
    </recommendedName>
</protein>
<organism evidence="3 4">
    <name type="scientific">Candidatus Woykebacteria bacterium RBG_16_43_9</name>
    <dbReference type="NCBI Taxonomy" id="1802596"/>
    <lineage>
        <taxon>Bacteria</taxon>
        <taxon>Candidatus Woykeibacteriota</taxon>
    </lineage>
</organism>
<name>A0A1G1WCY0_9BACT</name>
<dbReference type="InterPro" id="IPR034079">
    <property type="entry name" value="R3H_KhpB"/>
</dbReference>
<dbReference type="PROSITE" id="PS50084">
    <property type="entry name" value="KH_TYPE_1"/>
    <property type="match status" value="1"/>
</dbReference>
<dbReference type="InterPro" id="IPR001374">
    <property type="entry name" value="R3H_dom"/>
</dbReference>
<dbReference type="Proteomes" id="UP000176389">
    <property type="component" value="Unassembled WGS sequence"/>
</dbReference>
<evidence type="ECO:0000313" key="3">
    <source>
        <dbReference type="EMBL" id="OGY25548.1"/>
    </source>
</evidence>
<accession>A0A1G1WCY0</accession>
<comment type="caution">
    <text evidence="3">The sequence shown here is derived from an EMBL/GenBank/DDBJ whole genome shotgun (WGS) entry which is preliminary data.</text>
</comment>